<protein>
    <submittedName>
        <fullName evidence="4">DUF6049 family protein</fullName>
    </submittedName>
</protein>
<dbReference type="RefSeq" id="WP_344160554.1">
    <property type="nucleotide sequence ID" value="NZ_BAAANF010000022.1"/>
</dbReference>
<proteinExistence type="predicted"/>
<evidence type="ECO:0000313" key="4">
    <source>
        <dbReference type="EMBL" id="GAA1708147.1"/>
    </source>
</evidence>
<keyword evidence="2" id="KW-0472">Membrane</keyword>
<evidence type="ECO:0000256" key="1">
    <source>
        <dbReference type="SAM" id="MobiDB-lite"/>
    </source>
</evidence>
<organism evidence="4 5">
    <name type="scientific">Kribbella yunnanensis</name>
    <dbReference type="NCBI Taxonomy" id="190194"/>
    <lineage>
        <taxon>Bacteria</taxon>
        <taxon>Bacillati</taxon>
        <taxon>Actinomycetota</taxon>
        <taxon>Actinomycetes</taxon>
        <taxon>Propionibacteriales</taxon>
        <taxon>Kribbellaceae</taxon>
        <taxon>Kribbella</taxon>
    </lineage>
</organism>
<feature type="region of interest" description="Disordered" evidence="1">
    <location>
        <begin position="712"/>
        <end position="765"/>
    </location>
</feature>
<dbReference type="Pfam" id="PF19516">
    <property type="entry name" value="DUF6049"/>
    <property type="match status" value="1"/>
</dbReference>
<comment type="caution">
    <text evidence="4">The sequence shown here is derived from an EMBL/GenBank/DDBJ whole genome shotgun (WGS) entry which is preliminary data.</text>
</comment>
<keyword evidence="2" id="KW-1133">Transmembrane helix</keyword>
<evidence type="ECO:0000256" key="3">
    <source>
        <dbReference type="SAM" id="SignalP"/>
    </source>
</evidence>
<keyword evidence="2" id="KW-0812">Transmembrane</keyword>
<reference evidence="5" key="1">
    <citation type="journal article" date="2019" name="Int. J. Syst. Evol. Microbiol.">
        <title>The Global Catalogue of Microorganisms (GCM) 10K type strain sequencing project: providing services to taxonomists for standard genome sequencing and annotation.</title>
        <authorList>
            <consortium name="The Broad Institute Genomics Platform"/>
            <consortium name="The Broad Institute Genome Sequencing Center for Infectious Disease"/>
            <person name="Wu L."/>
            <person name="Ma J."/>
        </authorList>
    </citation>
    <scope>NUCLEOTIDE SEQUENCE [LARGE SCALE GENOMIC DNA]</scope>
    <source>
        <strain evidence="5">JCM 14307</strain>
    </source>
</reference>
<accession>A0ABP4UM47</accession>
<sequence length="765" mass="80514">MFRRRLRLSAAVTASLLIVAPAAISAVPAMAVDDEPTVQVTIDSFLPVAPKPGQPVTIKGTVTNTSTATFGNPQAVTCIDRHPLTTAAEIAAVPNEQNTPMNDRDSCSGIGFQNSDSTTYQVLGEKLAPNAKVPFTLTVPWKEWRIDSRTGVYTVGVMFRGDPQDKSRTTAGRVRTLMPVVGTEPLTRPVSTALVIPLQHRPTFLGGQLFVDDSLAQAMTTGGSLRRALDLGKQRRVTWLLDPALIDAVRKMAGQYRVGTSYSHSVPGLNAKIAQNWLADLTKSLETGSQVVALPYGDVDVAGLYDAGGSLKELVRQARMATEQANLGFPGRTNGLWLENTTAASRYLAFAASGFAGADEAEDLNLVNSAAWSGDSAKVLTPGTSVYQVLTPEGPAKQTRTVVADSAMTAGGPDAGSDRDPLQVRQRFLAETLLLAASSGKRPATAVVVPPRGWDTDGRLTSALAGALTQPWLTPVTVDQVVKATPTPRAIVAPAAPKTNGSLSGPQLDKLKRLEKSINTYTSLLSDPETAGQDMPKGLMQSASLGWNGQADKAGQYADVELGSVNGQLRQVHLVNSSLDKGKGIKVNLAGSNGTFPLTVANDLDHSIRVGVVVRSVNRTDLRVRPVDTVVVRAGQKWTPRITASAEQNGVIQATAQVVTVDGDPVGAPQPMLIQASQYGSVGWILVGAACALLFGTSFVRIYRRIRAERRNPPAADDTAVDATPENDPLHPAPLPAAPGTPATNGDAGLPADASLKEGVGSKDG</sequence>
<keyword evidence="3" id="KW-0732">Signal</keyword>
<dbReference type="Proteomes" id="UP001500280">
    <property type="component" value="Unassembled WGS sequence"/>
</dbReference>
<gene>
    <name evidence="4" type="ORF">GCM10009745_65050</name>
</gene>
<name>A0ABP4UM47_9ACTN</name>
<feature type="compositionally biased region" description="Low complexity" evidence="1">
    <location>
        <begin position="713"/>
        <end position="724"/>
    </location>
</feature>
<evidence type="ECO:0000313" key="5">
    <source>
        <dbReference type="Proteomes" id="UP001500280"/>
    </source>
</evidence>
<keyword evidence="5" id="KW-1185">Reference proteome</keyword>
<feature type="signal peptide" evidence="3">
    <location>
        <begin position="1"/>
        <end position="31"/>
    </location>
</feature>
<dbReference type="EMBL" id="BAAANF010000022">
    <property type="protein sequence ID" value="GAA1708147.1"/>
    <property type="molecule type" value="Genomic_DNA"/>
</dbReference>
<evidence type="ECO:0000256" key="2">
    <source>
        <dbReference type="SAM" id="Phobius"/>
    </source>
</evidence>
<dbReference type="InterPro" id="IPR046112">
    <property type="entry name" value="DUF6049"/>
</dbReference>
<feature type="chain" id="PRO_5047162779" evidence="3">
    <location>
        <begin position="32"/>
        <end position="765"/>
    </location>
</feature>
<feature type="transmembrane region" description="Helical" evidence="2">
    <location>
        <begin position="682"/>
        <end position="703"/>
    </location>
</feature>